<proteinExistence type="predicted"/>
<dbReference type="EMBL" id="BKCN01000025">
    <property type="protein sequence ID" value="GER05466.1"/>
    <property type="molecule type" value="Genomic_DNA"/>
</dbReference>
<keyword evidence="1" id="KW-0175">Coiled coil</keyword>
<dbReference type="Pfam" id="PF04860">
    <property type="entry name" value="Phage_portal"/>
    <property type="match status" value="1"/>
</dbReference>
<dbReference type="InterPro" id="IPR006427">
    <property type="entry name" value="Portal_HK97"/>
</dbReference>
<dbReference type="NCBIfam" id="TIGR01537">
    <property type="entry name" value="portal_HK97"/>
    <property type="match status" value="1"/>
</dbReference>
<reference evidence="2 3" key="1">
    <citation type="submission" date="2019-09" db="EMBL/GenBank/DDBJ databases">
        <title>NBRP : Genome information of microbial organism related human and environment.</title>
        <authorList>
            <person name="Hattori M."/>
            <person name="Oshima K."/>
            <person name="Inaba H."/>
            <person name="Suda W."/>
            <person name="Sakamoto M."/>
            <person name="Iino T."/>
            <person name="Kitahara M."/>
            <person name="Oshida Y."/>
            <person name="Iida T."/>
            <person name="Kudo T."/>
            <person name="Itoh T."/>
            <person name="Ohkuma M."/>
        </authorList>
    </citation>
    <scope>NUCLEOTIDE SEQUENCE [LARGE SCALE GENOMIC DNA]</scope>
    <source>
        <strain evidence="2 3">Q-1</strain>
    </source>
</reference>
<dbReference type="AlphaFoldDB" id="A0A5A7NET4"/>
<feature type="coiled-coil region" evidence="1">
    <location>
        <begin position="511"/>
        <end position="538"/>
    </location>
</feature>
<protein>
    <recommendedName>
        <fullName evidence="4">Phage portal protein</fullName>
    </recommendedName>
</protein>
<organism evidence="2 3">
    <name type="scientific">Iodidimonas nitroreducens</name>
    <dbReference type="NCBI Taxonomy" id="1236968"/>
    <lineage>
        <taxon>Bacteria</taxon>
        <taxon>Pseudomonadati</taxon>
        <taxon>Pseudomonadota</taxon>
        <taxon>Alphaproteobacteria</taxon>
        <taxon>Iodidimonadales</taxon>
        <taxon>Iodidimonadaceae</taxon>
        <taxon>Iodidimonas</taxon>
    </lineage>
</organism>
<evidence type="ECO:0000313" key="2">
    <source>
        <dbReference type="EMBL" id="GER05466.1"/>
    </source>
</evidence>
<accession>A0A5A7NET4</accession>
<evidence type="ECO:0000256" key="1">
    <source>
        <dbReference type="SAM" id="Coils"/>
    </source>
</evidence>
<dbReference type="RefSeq" id="WP_081837314.1">
    <property type="nucleotide sequence ID" value="NZ_BKCN01000025.1"/>
</dbReference>
<sequence length="664" mass="72866">MSFISTLRQRLGIEEKASAVAGTDYAAGPSSRGYRHGTAWLSNGTAQWSPRTYPALVENGFCKNVVANRSVRLIAQCAASVPVRLLIGEREIRTHPVLDLLARPNPGHDGISFLEQIYSWLQLAGNAYIERVDSPSGRAAELYALRPDRLTIEPGPKGWPAAYLYRVGGHEHRFGVHPQSGRSAILHLKSFHPTDDHYGLSPLQVAAMATDIHAAASGWTKALLDNAARPSGALVFEPGDGMPGNLSDEQIIRLKAEMEAQFQGAANAGRPLLLEGGLRWQSMAFSPADMDFINSLQMASREIALAFGVPPMLLGIPGDNTYANYQEANRALWRLTLLPLVDRVLAGLSRFLSGDGEPLRLLADRDAIPALAIEREALWARVGLAGFMTLNEQRTAVGLSPIAGGDVLAADHGETVPPFERGGRPSAARQMKGQAGQFEDRPDLDPVIVKIWRTQSDGAVRESHRAADGQIVLEHELFQVGEAQLNEPRDPKGPPEETINCRCGVEYVPFLKLTEDQQQELEDRAKDYMERLRLENVEAEKPSERELGEIQSGKIDIELFDVWAPPVIWGAWTHPTAIIARNVEVILLFEMETISDAPSGFEADVVFIDTAGQMQMKRFSNPGTFSITVGGAGENLSQPRFRLRSFSFGQIVRVKVISRSRSIL</sequence>
<dbReference type="InterPro" id="IPR006944">
    <property type="entry name" value="Phage/GTA_portal"/>
</dbReference>
<gene>
    <name evidence="2" type="ORF">JCM17846_31480</name>
</gene>
<evidence type="ECO:0000313" key="3">
    <source>
        <dbReference type="Proteomes" id="UP000324996"/>
    </source>
</evidence>
<dbReference type="Proteomes" id="UP000324996">
    <property type="component" value="Unassembled WGS sequence"/>
</dbReference>
<keyword evidence="3" id="KW-1185">Reference proteome</keyword>
<evidence type="ECO:0008006" key="4">
    <source>
        <dbReference type="Google" id="ProtNLM"/>
    </source>
</evidence>
<comment type="caution">
    <text evidence="2">The sequence shown here is derived from an EMBL/GenBank/DDBJ whole genome shotgun (WGS) entry which is preliminary data.</text>
</comment>
<name>A0A5A7NET4_9PROT</name>